<keyword evidence="1" id="KW-0677">Repeat</keyword>
<feature type="region of interest" description="Disordered" evidence="2">
    <location>
        <begin position="642"/>
        <end position="670"/>
    </location>
</feature>
<name>A0A328D8Q0_9ASTE</name>
<keyword evidence="4" id="KW-1185">Reference proteome</keyword>
<accession>A0A328D8Q0</accession>
<reference evidence="3 4" key="1">
    <citation type="submission" date="2018-06" db="EMBL/GenBank/DDBJ databases">
        <title>The Genome of Cuscuta australis (Dodder) Provides Insight into the Evolution of Plant Parasitism.</title>
        <authorList>
            <person name="Liu H."/>
        </authorList>
    </citation>
    <scope>NUCLEOTIDE SEQUENCE [LARGE SCALE GENOMIC DNA]</scope>
    <source>
        <strain evidence="4">cv. Yunnan</strain>
        <tissue evidence="3">Vines</tissue>
    </source>
</reference>
<organism evidence="3 4">
    <name type="scientific">Cuscuta australis</name>
    <dbReference type="NCBI Taxonomy" id="267555"/>
    <lineage>
        <taxon>Eukaryota</taxon>
        <taxon>Viridiplantae</taxon>
        <taxon>Streptophyta</taxon>
        <taxon>Embryophyta</taxon>
        <taxon>Tracheophyta</taxon>
        <taxon>Spermatophyta</taxon>
        <taxon>Magnoliopsida</taxon>
        <taxon>eudicotyledons</taxon>
        <taxon>Gunneridae</taxon>
        <taxon>Pentapetalae</taxon>
        <taxon>asterids</taxon>
        <taxon>lamiids</taxon>
        <taxon>Solanales</taxon>
        <taxon>Convolvulaceae</taxon>
        <taxon>Cuscuteae</taxon>
        <taxon>Cuscuta</taxon>
        <taxon>Cuscuta subgen. Grammica</taxon>
        <taxon>Cuscuta sect. Cleistogrammica</taxon>
    </lineage>
</organism>
<gene>
    <name evidence="3" type="ORF">DM860_008556</name>
</gene>
<dbReference type="Pfam" id="PF01436">
    <property type="entry name" value="NHL"/>
    <property type="match status" value="1"/>
</dbReference>
<dbReference type="AlphaFoldDB" id="A0A328D8Q0"/>
<dbReference type="SUPFAM" id="SSF63825">
    <property type="entry name" value="YWTD domain"/>
    <property type="match status" value="1"/>
</dbReference>
<evidence type="ECO:0008006" key="5">
    <source>
        <dbReference type="Google" id="ProtNLM"/>
    </source>
</evidence>
<dbReference type="PANTHER" id="PTHR46388:SF3">
    <property type="entry name" value="DUF1618 DOMAIN-CONTAINING PROTEIN"/>
    <property type="match status" value="1"/>
</dbReference>
<dbReference type="EMBL" id="NQVE01000192">
    <property type="protein sequence ID" value="RAL40858.1"/>
    <property type="molecule type" value="Genomic_DNA"/>
</dbReference>
<evidence type="ECO:0000313" key="4">
    <source>
        <dbReference type="Proteomes" id="UP000249390"/>
    </source>
</evidence>
<dbReference type="PANTHER" id="PTHR46388">
    <property type="entry name" value="NHL REPEAT-CONTAINING PROTEIN 2"/>
    <property type="match status" value="1"/>
</dbReference>
<dbReference type="Gene3D" id="2.120.10.30">
    <property type="entry name" value="TolB, C-terminal domain"/>
    <property type="match status" value="1"/>
</dbReference>
<feature type="compositionally biased region" description="Polar residues" evidence="2">
    <location>
        <begin position="650"/>
        <end position="670"/>
    </location>
</feature>
<dbReference type="Proteomes" id="UP000249390">
    <property type="component" value="Unassembled WGS sequence"/>
</dbReference>
<evidence type="ECO:0000256" key="1">
    <source>
        <dbReference type="ARBA" id="ARBA00022737"/>
    </source>
</evidence>
<dbReference type="InterPro" id="IPR011042">
    <property type="entry name" value="6-blade_b-propeller_TolB-like"/>
</dbReference>
<evidence type="ECO:0000256" key="2">
    <source>
        <dbReference type="SAM" id="MobiDB-lite"/>
    </source>
</evidence>
<comment type="caution">
    <text evidence="3">The sequence shown here is derived from an EMBL/GenBank/DDBJ whole genome shotgun (WGS) entry which is preliminary data.</text>
</comment>
<sequence length="785" mass="88320">MCKSHKLSIKIPMNIIESFNKSTISFNHFLLELLGKRYQLLGGAGSLVPLCLPSSFHESIGSMKNHDYIRCIYRRFSTMPKSKQESLQQLDLLSFIQSTVSKHEGPSHIWLNGILTKKNIFKKEGITLVLVAEFFQGSPSTHHDLFIMLEKVKLLQQRYPFLQVMGYQYTTSPILSKYDYTHLLQRVMKEYISFPILLSNTNFPKIVQSPCCIIFKGPKSPITYHPKEVDQMILDNVTAIKDLKVQHMKTLGFMHTMNSPWQKPVEVFKEPYLCIPLQNLFLYFPGCTSVDETGGRIYISDSNHNRIIVIDAHGGILDSIGSSPGFEDGDFENAKFMRPAASLYHADEDCLYIVDSENHAIRRADMGKRIVETLYPATNSNKDSNSLWSWILGKLSRKKEPDAKSDECSPNSLLFPWHMLKCQNTLFVLNCNLQTLWVMDFHSGTLKEIVKGFSNIMEICGHLILEKSNILKQVPGDLLKRLMDNNISLEGVPYAGLMSSIATFQDDMIICNPVGQEVLKFDRKSGTSSTMKFSNFSVLGLPYWVPFPLEQVCATHDTLSELNVDHTENFALLPGRVDIQMSIEIPKSFDLVEPLSESCIWRQARGAATVVSEAESSSTSEKVYTAQQWYDELDHHTFWAPETEDDERQNSPTESSTDVVLSSGPSQSVTPEGTVCIGCCVNTSPGTSEIIISAALYLKLRKSGDAESLEQKAAKIVDNIDPGKRGNKEMLVSHLLATQRDLESLIVSRPLHVVLKFECPIHPTSEDNSKEVVVTHSSLKLNVSL</sequence>
<proteinExistence type="predicted"/>
<protein>
    <recommendedName>
        <fullName evidence="5">NHL repeat-containing protein 2</fullName>
    </recommendedName>
</protein>
<evidence type="ECO:0000313" key="3">
    <source>
        <dbReference type="EMBL" id="RAL40858.1"/>
    </source>
</evidence>
<dbReference type="InterPro" id="IPR001258">
    <property type="entry name" value="NHL_repeat"/>
</dbReference>